<evidence type="ECO:0000313" key="3">
    <source>
        <dbReference type="Proteomes" id="UP000594262"/>
    </source>
</evidence>
<feature type="transmembrane region" description="Helical" evidence="1">
    <location>
        <begin position="447"/>
        <end position="467"/>
    </location>
</feature>
<evidence type="ECO:0008006" key="4">
    <source>
        <dbReference type="Google" id="ProtNLM"/>
    </source>
</evidence>
<name>A0A7M5XE27_9CNID</name>
<dbReference type="InterPro" id="IPR027417">
    <property type="entry name" value="P-loop_NTPase"/>
</dbReference>
<keyword evidence="3" id="KW-1185">Reference proteome</keyword>
<keyword evidence="1" id="KW-0812">Transmembrane</keyword>
<dbReference type="SUPFAM" id="SSF52540">
    <property type="entry name" value="P-loop containing nucleoside triphosphate hydrolases"/>
    <property type="match status" value="1"/>
</dbReference>
<dbReference type="OrthoDB" id="205623at2759"/>
<proteinExistence type="predicted"/>
<reference evidence="2" key="1">
    <citation type="submission" date="2021-01" db="UniProtKB">
        <authorList>
            <consortium name="EnsemblMetazoa"/>
        </authorList>
    </citation>
    <scope>IDENTIFICATION</scope>
</reference>
<organism evidence="2 3">
    <name type="scientific">Clytia hemisphaerica</name>
    <dbReference type="NCBI Taxonomy" id="252671"/>
    <lineage>
        <taxon>Eukaryota</taxon>
        <taxon>Metazoa</taxon>
        <taxon>Cnidaria</taxon>
        <taxon>Hydrozoa</taxon>
        <taxon>Hydroidolina</taxon>
        <taxon>Leptothecata</taxon>
        <taxon>Obeliida</taxon>
        <taxon>Clytiidae</taxon>
        <taxon>Clytia</taxon>
    </lineage>
</organism>
<keyword evidence="1" id="KW-0472">Membrane</keyword>
<dbReference type="EnsemblMetazoa" id="CLYHEMT021830.1">
    <property type="protein sequence ID" value="CLYHEMP021830.1"/>
    <property type="gene ID" value="CLYHEMG021830"/>
</dbReference>
<accession>A0A7M5XE27</accession>
<protein>
    <recommendedName>
        <fullName evidence="4">Sulfotransferase</fullName>
    </recommendedName>
</protein>
<dbReference type="Pfam" id="PF13469">
    <property type="entry name" value="Sulfotransfer_3"/>
    <property type="match status" value="1"/>
</dbReference>
<dbReference type="Gene3D" id="3.40.50.300">
    <property type="entry name" value="P-loop containing nucleotide triphosphate hydrolases"/>
    <property type="match status" value="1"/>
</dbReference>
<dbReference type="AlphaFoldDB" id="A0A7M5XE27"/>
<dbReference type="Proteomes" id="UP000594262">
    <property type="component" value="Unplaced"/>
</dbReference>
<evidence type="ECO:0000256" key="1">
    <source>
        <dbReference type="SAM" id="Phobius"/>
    </source>
</evidence>
<keyword evidence="1" id="KW-1133">Transmembrane helix</keyword>
<evidence type="ECO:0000313" key="2">
    <source>
        <dbReference type="EnsemblMetazoa" id="CLYHEMP021830.1"/>
    </source>
</evidence>
<sequence>ILVSLWQIYLYISNKRKEKADLTKKVQDAKAGDIAHDNEAFEEFGVNVGKDNIIKKANWDKNNQSTSASNVFFLIGCQRSGSNWLHTMITDSETIATPHPPHILKHFMPILHKFGDLSIPLNLQRLINLICEFVEKNPVPWLDEHGEKIKFDREVVYQQCESTDVPLVAIFGSLMNEFTVKNGRKTWVCKSVSYGKFHKELSQHFGDRLRYIYLYRDPRDVCLSSYKASQIANSHYYTIAQTWKKLQLVAINLTETLTSQQVHQLSYESLLADKKTTLDELFDFMNTENTTESSTHAGKEAALRAKKSSLWKNLTRGESLRTEQMKKWAREGGLSTNDVKIIESICKDVMQKLGYMLEYEGELPEFSEEEIKEFERLNEEGKARKKIRLAEEDPDDHQRRITQEEVLQKISSSSYDIDVESHQNTPSSKPPSFWADAKQQLWPLRPIMFWIVLAGFVSGFLGGLIGVRGPPLIILFFFFEYPKSQIKANGAIVASINVIIRIITYAVKSPPEKYPSKTWFTDADKYLYISVALSGLLATPIGF</sequence>